<feature type="chain" id="PRO_5001983928" evidence="1">
    <location>
        <begin position="31"/>
        <end position="112"/>
    </location>
</feature>
<keyword evidence="1" id="KW-0732">Signal</keyword>
<organism evidence="2">
    <name type="scientific">Zeugodacus cucurbitae</name>
    <name type="common">Melon fruit fly</name>
    <name type="synonym">Bactrocera cucurbitae</name>
    <dbReference type="NCBI Taxonomy" id="28588"/>
    <lineage>
        <taxon>Eukaryota</taxon>
        <taxon>Metazoa</taxon>
        <taxon>Ecdysozoa</taxon>
        <taxon>Arthropoda</taxon>
        <taxon>Hexapoda</taxon>
        <taxon>Insecta</taxon>
        <taxon>Pterygota</taxon>
        <taxon>Neoptera</taxon>
        <taxon>Endopterygota</taxon>
        <taxon>Diptera</taxon>
        <taxon>Brachycera</taxon>
        <taxon>Muscomorpha</taxon>
        <taxon>Tephritoidea</taxon>
        <taxon>Tephritidae</taxon>
        <taxon>Zeugodacus</taxon>
        <taxon>Zeugodacus</taxon>
    </lineage>
</organism>
<feature type="signal peptide" evidence="1">
    <location>
        <begin position="1"/>
        <end position="30"/>
    </location>
</feature>
<sequence>PHIIFICMTVIHHSLKEFLFNLTLISITLCQSFHKPVVSYSKHCQPPANFAANFLQEQERLVPPRQGANQLPHQSKYLLHGQVFDPLEEVAVAYNRHERKILLEILAQKLHY</sequence>
<reference evidence="2" key="1">
    <citation type="submission" date="2014-11" db="EMBL/GenBank/DDBJ databases">
        <authorList>
            <person name="Geib S."/>
        </authorList>
    </citation>
    <scope>NUCLEOTIDE SEQUENCE</scope>
</reference>
<dbReference type="EMBL" id="GBXI01000652">
    <property type="protein sequence ID" value="JAD13640.1"/>
    <property type="molecule type" value="Transcribed_RNA"/>
</dbReference>
<evidence type="ECO:0000256" key="1">
    <source>
        <dbReference type="SAM" id="SignalP"/>
    </source>
</evidence>
<feature type="non-terminal residue" evidence="2">
    <location>
        <position position="1"/>
    </location>
</feature>
<reference evidence="2" key="2">
    <citation type="journal article" date="2015" name="Gigascience">
        <title>Reconstructing a comprehensive transcriptome assembly of a white-pupal translocated strain of the pest fruit fly Bactrocera cucurbitae.</title>
        <authorList>
            <person name="Sim S.B."/>
            <person name="Calla B."/>
            <person name="Hall B."/>
            <person name="DeRego T."/>
            <person name="Geib S.M."/>
        </authorList>
    </citation>
    <scope>NUCLEOTIDE SEQUENCE</scope>
</reference>
<name>A0A0A1XRV7_ZEUCU</name>
<protein>
    <submittedName>
        <fullName evidence="2">Leucine--tRNA ligase</fullName>
    </submittedName>
</protein>
<dbReference type="AlphaFoldDB" id="A0A0A1XRV7"/>
<gene>
    <name evidence="2" type="primary">leuS_4</name>
    <name evidence="2" type="ORF">g.16974</name>
</gene>
<keyword evidence="2" id="KW-0436">Ligase</keyword>
<accession>A0A0A1XRV7</accession>
<proteinExistence type="predicted"/>
<dbReference type="GO" id="GO:0016874">
    <property type="term" value="F:ligase activity"/>
    <property type="evidence" value="ECO:0007669"/>
    <property type="project" value="UniProtKB-KW"/>
</dbReference>
<evidence type="ECO:0000313" key="2">
    <source>
        <dbReference type="EMBL" id="JAD13640.1"/>
    </source>
</evidence>